<dbReference type="GO" id="GO:0061578">
    <property type="term" value="F:K63-linked deubiquitinase activity"/>
    <property type="evidence" value="ECO:0007669"/>
    <property type="project" value="TreeGrafter"/>
</dbReference>
<keyword evidence="5" id="KW-0833">Ubl conjugation pathway</keyword>
<evidence type="ECO:0000256" key="2">
    <source>
        <dbReference type="ARBA" id="ARBA00010407"/>
    </source>
</evidence>
<feature type="compositionally biased region" description="Low complexity" evidence="8">
    <location>
        <begin position="412"/>
        <end position="424"/>
    </location>
</feature>
<evidence type="ECO:0000259" key="9">
    <source>
        <dbReference type="PROSITE" id="PS50802"/>
    </source>
</evidence>
<dbReference type="GO" id="GO:0004843">
    <property type="term" value="F:cysteine-type deubiquitinase activity"/>
    <property type="evidence" value="ECO:0007669"/>
    <property type="project" value="UniProtKB-EC"/>
</dbReference>
<evidence type="ECO:0000256" key="5">
    <source>
        <dbReference type="ARBA" id="ARBA00022786"/>
    </source>
</evidence>
<organism evidence="10 11">
    <name type="scientific">Pristionchus fissidentatus</name>
    <dbReference type="NCBI Taxonomy" id="1538716"/>
    <lineage>
        <taxon>Eukaryota</taxon>
        <taxon>Metazoa</taxon>
        <taxon>Ecdysozoa</taxon>
        <taxon>Nematoda</taxon>
        <taxon>Chromadorea</taxon>
        <taxon>Rhabditida</taxon>
        <taxon>Rhabditina</taxon>
        <taxon>Diplogasteromorpha</taxon>
        <taxon>Diplogasteroidea</taxon>
        <taxon>Neodiplogasteridae</taxon>
        <taxon>Pristionchus</taxon>
    </lineage>
</organism>
<dbReference type="PROSITE" id="PS50802">
    <property type="entry name" value="OTU"/>
    <property type="match status" value="1"/>
</dbReference>
<feature type="non-terminal residue" evidence="10">
    <location>
        <position position="1"/>
    </location>
</feature>
<name>A0AAV5VY81_9BILA</name>
<feature type="compositionally biased region" description="Basic and acidic residues" evidence="8">
    <location>
        <begin position="118"/>
        <end position="132"/>
    </location>
</feature>
<feature type="compositionally biased region" description="Low complexity" evidence="8">
    <location>
        <begin position="89"/>
        <end position="117"/>
    </location>
</feature>
<dbReference type="InterPro" id="IPR050704">
    <property type="entry name" value="Peptidase_C85-like"/>
</dbReference>
<dbReference type="FunFam" id="3.90.70.80:FF:000018">
    <property type="entry name" value="OTU domain-containing protein 5-B"/>
    <property type="match status" value="1"/>
</dbReference>
<evidence type="ECO:0000256" key="7">
    <source>
        <dbReference type="ARBA" id="ARBA00033460"/>
    </source>
</evidence>
<comment type="similarity">
    <text evidence="2">Belongs to the peptidase C85 family.</text>
</comment>
<protein>
    <recommendedName>
        <fullName evidence="3">ubiquitinyl hydrolase 1</fullName>
        <ecNumber evidence="3">3.4.19.12</ecNumber>
    </recommendedName>
    <alternativeName>
        <fullName evidence="7">Deubiquitinating enzyme A</fullName>
    </alternativeName>
</protein>
<dbReference type="Proteomes" id="UP001432322">
    <property type="component" value="Unassembled WGS sequence"/>
</dbReference>
<keyword evidence="11" id="KW-1185">Reference proteome</keyword>
<dbReference type="SUPFAM" id="SSF54001">
    <property type="entry name" value="Cysteine proteinases"/>
    <property type="match status" value="1"/>
</dbReference>
<evidence type="ECO:0000313" key="11">
    <source>
        <dbReference type="Proteomes" id="UP001432322"/>
    </source>
</evidence>
<evidence type="ECO:0000256" key="4">
    <source>
        <dbReference type="ARBA" id="ARBA00022670"/>
    </source>
</evidence>
<dbReference type="GO" id="GO:0006508">
    <property type="term" value="P:proteolysis"/>
    <property type="evidence" value="ECO:0007669"/>
    <property type="project" value="UniProtKB-KW"/>
</dbReference>
<dbReference type="GO" id="GO:0016579">
    <property type="term" value="P:protein deubiquitination"/>
    <property type="evidence" value="ECO:0007669"/>
    <property type="project" value="TreeGrafter"/>
</dbReference>
<feature type="compositionally biased region" description="Low complexity" evidence="8">
    <location>
        <begin position="57"/>
        <end position="76"/>
    </location>
</feature>
<evidence type="ECO:0000313" key="10">
    <source>
        <dbReference type="EMBL" id="GMT24348.1"/>
    </source>
</evidence>
<keyword evidence="4" id="KW-0645">Protease</keyword>
<comment type="caution">
    <text evidence="10">The sequence shown here is derived from an EMBL/GenBank/DDBJ whole genome shotgun (WGS) entry which is preliminary data.</text>
</comment>
<dbReference type="PANTHER" id="PTHR12419">
    <property type="entry name" value="OTU DOMAIN CONTAINING PROTEIN"/>
    <property type="match status" value="1"/>
</dbReference>
<gene>
    <name evidence="10" type="ORF">PFISCL1PPCAC_15645</name>
</gene>
<dbReference type="InterPro" id="IPR003323">
    <property type="entry name" value="OTU_dom"/>
</dbReference>
<feature type="domain" description="OTU" evidence="9">
    <location>
        <begin position="161"/>
        <end position="308"/>
    </location>
</feature>
<dbReference type="Pfam" id="PF02338">
    <property type="entry name" value="OTU"/>
    <property type="match status" value="1"/>
</dbReference>
<keyword evidence="6" id="KW-0378">Hydrolase</keyword>
<proteinExistence type="inferred from homology"/>
<dbReference type="EMBL" id="BTSY01000004">
    <property type="protein sequence ID" value="GMT24348.1"/>
    <property type="molecule type" value="Genomic_DNA"/>
</dbReference>
<evidence type="ECO:0000256" key="6">
    <source>
        <dbReference type="ARBA" id="ARBA00022801"/>
    </source>
</evidence>
<dbReference type="CDD" id="cd22752">
    <property type="entry name" value="OTU_OTUD5-like"/>
    <property type="match status" value="1"/>
</dbReference>
<dbReference type="InterPro" id="IPR038765">
    <property type="entry name" value="Papain-like_cys_pep_sf"/>
</dbReference>
<dbReference type="AlphaFoldDB" id="A0AAV5VY81"/>
<dbReference type="PANTHER" id="PTHR12419:SF4">
    <property type="entry name" value="OTU DOMAIN-CONTAINING PROTEIN 5"/>
    <property type="match status" value="1"/>
</dbReference>
<evidence type="ECO:0000256" key="3">
    <source>
        <dbReference type="ARBA" id="ARBA00012759"/>
    </source>
</evidence>
<dbReference type="Gene3D" id="3.90.70.80">
    <property type="match status" value="1"/>
</dbReference>
<accession>A0AAV5VY81</accession>
<comment type="catalytic activity">
    <reaction evidence="1">
        <text>Thiol-dependent hydrolysis of ester, thioester, amide, peptide and isopeptide bonds formed by the C-terminal Gly of ubiquitin (a 76-residue protein attached to proteins as an intracellular targeting signal).</text>
        <dbReference type="EC" id="3.4.19.12"/>
    </reaction>
</comment>
<feature type="region of interest" description="Disordered" evidence="8">
    <location>
        <begin position="57"/>
        <end position="143"/>
    </location>
</feature>
<sequence length="500" mass="55505">FEYWYLDSGREAVVMTILPPPNKAKKALRKDEKRAADDRSPVQSVCHTHGTRCVLSSHPSHSCHLSHSSHSSHPSCISPGPPRKVARTSKPLSSSSLPSCSSSISPTPQPLSLSPLGSREDNKCGTEEKEGPNSDDEYDRGFRNEEMEREFECRLKEERGLEIKKMVGDGACLFRAVSHQVYGDEEMHGEVRRLSLDYMEKNREHFEQFITEDFSAYIARKRRLTVHGNHVELQATSEIYNRPIEIYEYNINPINVFHPKSPGSCPSSSGVGVGTSGSIEKKGEKEEVNAPIRLSYHGSTHYNAVIDPLVATVGVGLGLPSFEPGLADRQLIADAISKSVNEMNEIEEAMLKDKMSMTDWERTEEDIKDQIVRESYIEYARTVEESNNGNGMGETPPPLSSNSISHGKTRISRSSPSTQPCSSTRVDDQPGTSGESGDAILSRPSVIPSNLYEELLMSEALEWNEGNTYDASLAEALIMSQQTFLSECTRRSVDEESDDE</sequence>
<dbReference type="EC" id="3.4.19.12" evidence="3"/>
<evidence type="ECO:0000256" key="8">
    <source>
        <dbReference type="SAM" id="MobiDB-lite"/>
    </source>
</evidence>
<evidence type="ECO:0000256" key="1">
    <source>
        <dbReference type="ARBA" id="ARBA00000707"/>
    </source>
</evidence>
<reference evidence="10" key="1">
    <citation type="submission" date="2023-10" db="EMBL/GenBank/DDBJ databases">
        <title>Genome assembly of Pristionchus species.</title>
        <authorList>
            <person name="Yoshida K."/>
            <person name="Sommer R.J."/>
        </authorList>
    </citation>
    <scope>NUCLEOTIDE SEQUENCE</scope>
    <source>
        <strain evidence="10">RS5133</strain>
    </source>
</reference>
<feature type="region of interest" description="Disordered" evidence="8">
    <location>
        <begin position="384"/>
        <end position="442"/>
    </location>
</feature>